<evidence type="ECO:0000313" key="1">
    <source>
        <dbReference type="EMBL" id="MCI2228439.1"/>
    </source>
</evidence>
<keyword evidence="2" id="KW-1185">Reference proteome</keyword>
<dbReference type="EMBL" id="JAKQYM010000002">
    <property type="protein sequence ID" value="MCI2228439.1"/>
    <property type="molecule type" value="Genomic_DNA"/>
</dbReference>
<dbReference type="Proteomes" id="UP001139369">
    <property type="component" value="Unassembled WGS sequence"/>
</dbReference>
<comment type="caution">
    <text evidence="1">The sequence shown here is derived from an EMBL/GenBank/DDBJ whole genome shotgun (WGS) entry which is preliminary data.</text>
</comment>
<accession>A0A9X1VL01</accession>
<reference evidence="1" key="1">
    <citation type="submission" date="2022-02" db="EMBL/GenBank/DDBJ databases">
        <title>Polaribacter sp. MSW13, isolated from seawater.</title>
        <authorList>
            <person name="Kristyanto S."/>
            <person name="Jung J."/>
            <person name="Jeon C.O."/>
        </authorList>
    </citation>
    <scope>NUCLEOTIDE SEQUENCE</scope>
    <source>
        <strain evidence="1">MSW13</strain>
    </source>
</reference>
<gene>
    <name evidence="1" type="ORF">MC378_04610</name>
</gene>
<sequence length="179" mass="20594">MKKNLLIIVLFLNASILMSQDWSRYKYEELGFIADFPSVPEKNVQKVDTEVGQLDMHMIMVSKKEGEDDNFVYLLVRSDYPKSQFINATKEYNKEVLDGAIAGAVKNIKGKILYDKTVRFNGYPGRVTKIKIDGGYLYLNCYLVDNIMFICEVICPVSKDNNKSISRFMDSFEIIKTKN</sequence>
<proteinExistence type="predicted"/>
<name>A0A9X1VL01_9FLAO</name>
<dbReference type="AlphaFoldDB" id="A0A9X1VL01"/>
<evidence type="ECO:0000313" key="2">
    <source>
        <dbReference type="Proteomes" id="UP001139369"/>
    </source>
</evidence>
<organism evidence="1 2">
    <name type="scientific">Polaribacter marinus</name>
    <dbReference type="NCBI Taxonomy" id="2916838"/>
    <lineage>
        <taxon>Bacteria</taxon>
        <taxon>Pseudomonadati</taxon>
        <taxon>Bacteroidota</taxon>
        <taxon>Flavobacteriia</taxon>
        <taxon>Flavobacteriales</taxon>
        <taxon>Flavobacteriaceae</taxon>
    </lineage>
</organism>
<dbReference type="RefSeq" id="WP_242177551.1">
    <property type="nucleotide sequence ID" value="NZ_JAKQYM010000002.1"/>
</dbReference>
<protein>
    <submittedName>
        <fullName evidence="1">Uncharacterized protein</fullName>
    </submittedName>
</protein>